<sequence length="251" mass="29444">MEKLIESLATGYTFTDKIGETDVKFYITNENHFETPDNTRFEKLEHRRFWKERAANSDDKPRKIINLAERPYEDNVLAQLPSYSADRQAIVREQKRNKPQYPKQPEILSEIEVPDWLKMSLKNEDFLFYDSGPSDMDRLLIFFENEAVPIGYSLLPRKNHIIYVKMLKQLRDGLELYPKSITTDCEKAFINAVEEVFSTSKIFGCYFHFKQSMYLNKALVLPECLAYLPVDDVIDGLNEVKESNAFLMVRE</sequence>
<protein>
    <recommendedName>
        <fullName evidence="1">MULE transposase domain-containing protein</fullName>
    </recommendedName>
</protein>
<feature type="domain" description="MULE transposase" evidence="1">
    <location>
        <begin position="145"/>
        <end position="211"/>
    </location>
</feature>
<accession>A0A814Q8L6</accession>
<name>A0A814Q8L6_9BILA</name>
<gene>
    <name evidence="2" type="ORF">OXX778_LOCUS21855</name>
</gene>
<dbReference type="Pfam" id="PF10551">
    <property type="entry name" value="MULE"/>
    <property type="match status" value="1"/>
</dbReference>
<dbReference type="OrthoDB" id="10655380at2759"/>
<evidence type="ECO:0000313" key="3">
    <source>
        <dbReference type="Proteomes" id="UP000663879"/>
    </source>
</evidence>
<organism evidence="2 3">
    <name type="scientific">Brachionus calyciflorus</name>
    <dbReference type="NCBI Taxonomy" id="104777"/>
    <lineage>
        <taxon>Eukaryota</taxon>
        <taxon>Metazoa</taxon>
        <taxon>Spiralia</taxon>
        <taxon>Gnathifera</taxon>
        <taxon>Rotifera</taxon>
        <taxon>Eurotatoria</taxon>
        <taxon>Monogononta</taxon>
        <taxon>Pseudotrocha</taxon>
        <taxon>Ploima</taxon>
        <taxon>Brachionidae</taxon>
        <taxon>Brachionus</taxon>
    </lineage>
</organism>
<evidence type="ECO:0000259" key="1">
    <source>
        <dbReference type="Pfam" id="PF10551"/>
    </source>
</evidence>
<dbReference type="InterPro" id="IPR018289">
    <property type="entry name" value="MULE_transposase_dom"/>
</dbReference>
<proteinExistence type="predicted"/>
<keyword evidence="3" id="KW-1185">Reference proteome</keyword>
<comment type="caution">
    <text evidence="2">The sequence shown here is derived from an EMBL/GenBank/DDBJ whole genome shotgun (WGS) entry which is preliminary data.</text>
</comment>
<evidence type="ECO:0000313" key="2">
    <source>
        <dbReference type="EMBL" id="CAF1116456.1"/>
    </source>
</evidence>
<dbReference type="Proteomes" id="UP000663879">
    <property type="component" value="Unassembled WGS sequence"/>
</dbReference>
<dbReference type="EMBL" id="CAJNOC010008486">
    <property type="protein sequence ID" value="CAF1116456.1"/>
    <property type="molecule type" value="Genomic_DNA"/>
</dbReference>
<dbReference type="AlphaFoldDB" id="A0A814Q8L6"/>
<reference evidence="2" key="1">
    <citation type="submission" date="2021-02" db="EMBL/GenBank/DDBJ databases">
        <authorList>
            <person name="Nowell W R."/>
        </authorList>
    </citation>
    <scope>NUCLEOTIDE SEQUENCE</scope>
    <source>
        <strain evidence="2">Ploen Becks lab</strain>
    </source>
</reference>